<dbReference type="GO" id="GO:0050568">
    <property type="term" value="F:protein-glutamine glutaminase activity"/>
    <property type="evidence" value="ECO:0007669"/>
    <property type="project" value="UniProtKB-EC"/>
</dbReference>
<dbReference type="PANTHER" id="PTHR35147:SF3">
    <property type="entry name" value="CHEMORECEPTOR GLUTAMINE DEAMIDASE CHED 1-RELATED"/>
    <property type="match status" value="1"/>
</dbReference>
<keyword evidence="5" id="KW-1185">Reference proteome</keyword>
<organism evidence="4 5">
    <name type="scientific">Rheinheimera soli</name>
    <dbReference type="NCBI Taxonomy" id="443616"/>
    <lineage>
        <taxon>Bacteria</taxon>
        <taxon>Pseudomonadati</taxon>
        <taxon>Pseudomonadota</taxon>
        <taxon>Gammaproteobacteria</taxon>
        <taxon>Chromatiales</taxon>
        <taxon>Chromatiaceae</taxon>
        <taxon>Rheinheimera</taxon>
    </lineage>
</organism>
<dbReference type="EC" id="3.5.1.44" evidence="3"/>
<dbReference type="EMBL" id="JAVDWR010000009">
    <property type="protein sequence ID" value="MDR7121788.1"/>
    <property type="molecule type" value="Genomic_DNA"/>
</dbReference>
<evidence type="ECO:0000256" key="3">
    <source>
        <dbReference type="HAMAP-Rule" id="MF_01440"/>
    </source>
</evidence>
<sequence length="170" mass="19070">MTTQRSQSSFCNLAPGDFVYGVRGKQRYFTVLGSCISVVLWHPASRFYAMCHYINPQTPPGESSCSLIKGRYADQVLPYLEKQVLKHQINPAELELTLCGGASSSAADSLARHYQIARLNIEVAHEFIRKNQWQIKLEDTGGQLARRLRFDSKTGELEVVTVHTGTSSYE</sequence>
<evidence type="ECO:0000313" key="5">
    <source>
        <dbReference type="Proteomes" id="UP001257909"/>
    </source>
</evidence>
<name>A0ABU1W222_9GAMM</name>
<comment type="similarity">
    <text evidence="3">Belongs to the CheD family.</text>
</comment>
<dbReference type="HAMAP" id="MF_01440">
    <property type="entry name" value="CheD"/>
    <property type="match status" value="1"/>
</dbReference>
<comment type="caution">
    <text evidence="4">The sequence shown here is derived from an EMBL/GenBank/DDBJ whole genome shotgun (WGS) entry which is preliminary data.</text>
</comment>
<dbReference type="InterPro" id="IPR005659">
    <property type="entry name" value="Chemorcpt_Glu_NH3ase_CheD"/>
</dbReference>
<dbReference type="PANTHER" id="PTHR35147">
    <property type="entry name" value="CHEMORECEPTOR GLUTAMINE DEAMIDASE CHED-RELATED"/>
    <property type="match status" value="1"/>
</dbReference>
<dbReference type="InterPro" id="IPR011324">
    <property type="entry name" value="Cytotoxic_necrot_fac-like_cat"/>
</dbReference>
<proteinExistence type="inferred from homology"/>
<reference evidence="4 5" key="1">
    <citation type="submission" date="2023-07" db="EMBL/GenBank/DDBJ databases">
        <title>Sorghum-associated microbial communities from plants grown in Nebraska, USA.</title>
        <authorList>
            <person name="Schachtman D."/>
        </authorList>
    </citation>
    <scope>NUCLEOTIDE SEQUENCE [LARGE SCALE GENOMIC DNA]</scope>
    <source>
        <strain evidence="4 5">4138</strain>
    </source>
</reference>
<dbReference type="SUPFAM" id="SSF64438">
    <property type="entry name" value="CNF1/YfiH-like putative cysteine hydrolases"/>
    <property type="match status" value="1"/>
</dbReference>
<dbReference type="InterPro" id="IPR038592">
    <property type="entry name" value="CheD-like_sf"/>
</dbReference>
<dbReference type="Pfam" id="PF03975">
    <property type="entry name" value="CheD"/>
    <property type="match status" value="1"/>
</dbReference>
<protein>
    <recommendedName>
        <fullName evidence="3">Probable chemoreceptor glutamine deamidase CheD</fullName>
        <ecNumber evidence="3">3.5.1.44</ecNumber>
    </recommendedName>
</protein>
<dbReference type="CDD" id="cd16352">
    <property type="entry name" value="CheD"/>
    <property type="match status" value="1"/>
</dbReference>
<dbReference type="Gene3D" id="3.30.1330.200">
    <property type="match status" value="1"/>
</dbReference>
<comment type="function">
    <text evidence="3">Probably deamidates glutamine residues to glutamate on methyl-accepting chemotaxis receptors (MCPs), playing an important role in chemotaxis.</text>
</comment>
<keyword evidence="2 3" id="KW-0378">Hydrolase</keyword>
<accession>A0ABU1W222</accession>
<keyword evidence="1 3" id="KW-0145">Chemotaxis</keyword>
<evidence type="ECO:0000313" key="4">
    <source>
        <dbReference type="EMBL" id="MDR7121788.1"/>
    </source>
</evidence>
<dbReference type="RefSeq" id="WP_310279400.1">
    <property type="nucleotide sequence ID" value="NZ_JAVDWR010000009.1"/>
</dbReference>
<evidence type="ECO:0000256" key="2">
    <source>
        <dbReference type="ARBA" id="ARBA00022801"/>
    </source>
</evidence>
<gene>
    <name evidence="3" type="primary">cheD</name>
    <name evidence="4" type="ORF">J2W69_002745</name>
</gene>
<comment type="catalytic activity">
    <reaction evidence="3">
        <text>L-glutaminyl-[protein] + H2O = L-glutamyl-[protein] + NH4(+)</text>
        <dbReference type="Rhea" id="RHEA:16441"/>
        <dbReference type="Rhea" id="RHEA-COMP:10207"/>
        <dbReference type="Rhea" id="RHEA-COMP:10208"/>
        <dbReference type="ChEBI" id="CHEBI:15377"/>
        <dbReference type="ChEBI" id="CHEBI:28938"/>
        <dbReference type="ChEBI" id="CHEBI:29973"/>
        <dbReference type="ChEBI" id="CHEBI:30011"/>
        <dbReference type="EC" id="3.5.1.44"/>
    </reaction>
</comment>
<dbReference type="Proteomes" id="UP001257909">
    <property type="component" value="Unassembled WGS sequence"/>
</dbReference>
<evidence type="ECO:0000256" key="1">
    <source>
        <dbReference type="ARBA" id="ARBA00022500"/>
    </source>
</evidence>